<dbReference type="eggNOG" id="KOG2429">
    <property type="taxonomic scope" value="Eukaryota"/>
</dbReference>
<dbReference type="EC" id="3.2.1.-" evidence="7"/>
<feature type="active site" description="Proton donor" evidence="5">
    <location>
        <position position="123"/>
    </location>
</feature>
<sequence>MEAPSAQLPFFFLFLLLSISFPIFIQNSLADGVTPHEAKQLRDEVREMFYHAFNGYMKHAFPLDELRPLSCEGEDSLGGYALTLIDSLDTLALLGDREQFAASVEWIGKNLRFDINKTVSLFETNIRVLGGLLSAHLIASDHTTGMKIASYENQLLDLAEDLGRRLLPAFDTPTGIPFGSVNLLYGVDEHESKITSTAGGGTLTLEFGVLSRLTNDPIFERVTKNAVRGLWACRSKLNLVGAHINVFTGEWTQKDAGIGTSIDSFYEYLLKAYLLFGDEEYLFIFQEAYGAVMHYLFNDPWYVEVNMDSGALVWPLFNSLQAFWPGLQVLAGDIDPAIRTHTAFLSVWKRYGFTPEGFNLATLSVQHGQKSYPLRPELIESTYWLYKATRNPRYLDAGRDMVTSLQYGARCPCGYCHISDVEFHKQEDHMESFFLAETVKYLWLLFDLAAGPDNLVENGPYKYVFSTEGHLLPATPQISLVREHCSYLGAFCKSEVEPESGNINNATDVEEAKRSFSEGTTSAEIPSSSDFSELTSTTGLIRGVCPGLTHGQKFGITYIRSKMTDDSVNKRETVEKHLTVVETDQNSRHLTSHEINHYNSQELEEEDVLNDPHAI</sequence>
<evidence type="ECO:0000313" key="10">
    <source>
        <dbReference type="Proteomes" id="UP000029981"/>
    </source>
</evidence>
<evidence type="ECO:0000256" key="7">
    <source>
        <dbReference type="RuleBase" id="RU361193"/>
    </source>
</evidence>
<dbReference type="GO" id="GO:0004571">
    <property type="term" value="F:mannosyl-oligosaccharide 1,2-alpha-mannosidase activity"/>
    <property type="evidence" value="ECO:0007669"/>
    <property type="project" value="InterPro"/>
</dbReference>
<feature type="active site" description="Proton donor" evidence="5">
    <location>
        <position position="356"/>
    </location>
</feature>
<dbReference type="AlphaFoldDB" id="A0A0A0L5B0"/>
<reference evidence="9 10" key="4">
    <citation type="journal article" date="2011" name="BMC Genomics">
        <title>RNA-Seq improves annotation of protein-coding genes in the cucumber genome.</title>
        <authorList>
            <person name="Li Z."/>
            <person name="Zhang Z."/>
            <person name="Yan P."/>
            <person name="Huang S."/>
            <person name="Fei Z."/>
            <person name="Lin K."/>
        </authorList>
    </citation>
    <scope>NUCLEOTIDE SEQUENCE [LARGE SCALE GENOMIC DNA]</scope>
    <source>
        <strain evidence="10">cv. 9930</strain>
    </source>
</reference>
<evidence type="ECO:0000256" key="5">
    <source>
        <dbReference type="PIRSR" id="PIRSR601382-1"/>
    </source>
</evidence>
<protein>
    <recommendedName>
        <fullName evidence="7">alpha-1,2-Mannosidase</fullName>
        <ecNumber evidence="7">3.2.1.-</ecNumber>
    </recommendedName>
</protein>
<gene>
    <name evidence="9" type="ORF">Csa_3G143590</name>
</gene>
<dbReference type="OrthoDB" id="8118055at2759"/>
<dbReference type="STRING" id="3659.A0A0A0L5B0"/>
<dbReference type="EMBL" id="CM002924">
    <property type="protein sequence ID" value="KGN56918.1"/>
    <property type="molecule type" value="Genomic_DNA"/>
</dbReference>
<dbReference type="Pfam" id="PF01532">
    <property type="entry name" value="Glyco_hydro_47"/>
    <property type="match status" value="1"/>
</dbReference>
<dbReference type="GO" id="GO:0044322">
    <property type="term" value="C:endoplasmic reticulum quality control compartment"/>
    <property type="evidence" value="ECO:0007669"/>
    <property type="project" value="GOC"/>
</dbReference>
<evidence type="ECO:0000313" key="9">
    <source>
        <dbReference type="EMBL" id="KGN56918.1"/>
    </source>
</evidence>
<dbReference type="GO" id="GO:0005509">
    <property type="term" value="F:calcium ion binding"/>
    <property type="evidence" value="ECO:0007669"/>
    <property type="project" value="InterPro"/>
</dbReference>
<dbReference type="KEGG" id="csv:101216851"/>
<keyword evidence="4" id="KW-0325">Glycoprotein</keyword>
<keyword evidence="10" id="KW-1185">Reference proteome</keyword>
<dbReference type="GO" id="GO:0005975">
    <property type="term" value="P:carbohydrate metabolic process"/>
    <property type="evidence" value="ECO:0007669"/>
    <property type="project" value="InterPro"/>
</dbReference>
<feature type="binding site" evidence="6">
    <location>
        <position position="467"/>
    </location>
    <ligand>
        <name>Ca(2+)</name>
        <dbReference type="ChEBI" id="CHEBI:29108"/>
    </ligand>
</feature>
<organism evidence="9 10">
    <name type="scientific">Cucumis sativus</name>
    <name type="common">Cucumber</name>
    <dbReference type="NCBI Taxonomy" id="3659"/>
    <lineage>
        <taxon>Eukaryota</taxon>
        <taxon>Viridiplantae</taxon>
        <taxon>Streptophyta</taxon>
        <taxon>Embryophyta</taxon>
        <taxon>Tracheophyta</taxon>
        <taxon>Spermatophyta</taxon>
        <taxon>Magnoliopsida</taxon>
        <taxon>eudicotyledons</taxon>
        <taxon>Gunneridae</taxon>
        <taxon>Pentapetalae</taxon>
        <taxon>rosids</taxon>
        <taxon>fabids</taxon>
        <taxon>Cucurbitales</taxon>
        <taxon>Cucurbitaceae</taxon>
        <taxon>Benincaseae</taxon>
        <taxon>Cucumis</taxon>
    </lineage>
</organism>
<evidence type="ECO:0000256" key="3">
    <source>
        <dbReference type="ARBA" id="ARBA00022824"/>
    </source>
</evidence>
<dbReference type="Proteomes" id="UP000029981">
    <property type="component" value="Chromosome 3"/>
</dbReference>
<dbReference type="GO" id="GO:0097466">
    <property type="term" value="P:ubiquitin-dependent glycoprotein ERAD pathway"/>
    <property type="evidence" value="ECO:0000318"/>
    <property type="project" value="GO_Central"/>
</dbReference>
<feature type="chain" id="PRO_5001972806" description="alpha-1,2-Mannosidase" evidence="8">
    <location>
        <begin position="31"/>
        <end position="615"/>
    </location>
</feature>
<accession>A0A0A0L5B0</accession>
<dbReference type="InterPro" id="IPR044674">
    <property type="entry name" value="EDEM1/2/3"/>
</dbReference>
<comment type="similarity">
    <text evidence="2 7">Belongs to the glycosyl hydrolase 47 family.</text>
</comment>
<name>A0A0A0L5B0_CUCSA</name>
<dbReference type="PRINTS" id="PR00747">
    <property type="entry name" value="GLYHDRLASE47"/>
</dbReference>
<proteinExistence type="inferred from homology"/>
<reference evidence="9 10" key="1">
    <citation type="journal article" date="2009" name="Nat. Genet.">
        <title>The genome of the cucumber, Cucumis sativus L.</title>
        <authorList>
            <person name="Huang S."/>
            <person name="Li R."/>
            <person name="Zhang Z."/>
            <person name="Li L."/>
            <person name="Gu X."/>
            <person name="Fan W."/>
            <person name="Lucas W.J."/>
            <person name="Wang X."/>
            <person name="Xie B."/>
            <person name="Ni P."/>
            <person name="Ren Y."/>
            <person name="Zhu H."/>
            <person name="Li J."/>
            <person name="Lin K."/>
            <person name="Jin W."/>
            <person name="Fei Z."/>
            <person name="Li G."/>
            <person name="Staub J."/>
            <person name="Kilian A."/>
            <person name="van der Vossen E.A."/>
            <person name="Wu Y."/>
            <person name="Guo J."/>
            <person name="He J."/>
            <person name="Jia Z."/>
            <person name="Ren Y."/>
            <person name="Tian G."/>
            <person name="Lu Y."/>
            <person name="Ruan J."/>
            <person name="Qian W."/>
            <person name="Wang M."/>
            <person name="Huang Q."/>
            <person name="Li B."/>
            <person name="Xuan Z."/>
            <person name="Cao J."/>
            <person name="Asan"/>
            <person name="Wu Z."/>
            <person name="Zhang J."/>
            <person name="Cai Q."/>
            <person name="Bai Y."/>
            <person name="Zhao B."/>
            <person name="Han Y."/>
            <person name="Li Y."/>
            <person name="Li X."/>
            <person name="Wang S."/>
            <person name="Shi Q."/>
            <person name="Liu S."/>
            <person name="Cho W.K."/>
            <person name="Kim J.Y."/>
            <person name="Xu Y."/>
            <person name="Heller-Uszynska K."/>
            <person name="Miao H."/>
            <person name="Cheng Z."/>
            <person name="Zhang S."/>
            <person name="Wu J."/>
            <person name="Yang Y."/>
            <person name="Kang H."/>
            <person name="Li M."/>
            <person name="Liang H."/>
            <person name="Ren X."/>
            <person name="Shi Z."/>
            <person name="Wen M."/>
            <person name="Jian M."/>
            <person name="Yang H."/>
            <person name="Zhang G."/>
            <person name="Yang Z."/>
            <person name="Chen R."/>
            <person name="Liu S."/>
            <person name="Li J."/>
            <person name="Ma L."/>
            <person name="Liu H."/>
            <person name="Zhou Y."/>
            <person name="Zhao J."/>
            <person name="Fang X."/>
            <person name="Li G."/>
            <person name="Fang L."/>
            <person name="Li Y."/>
            <person name="Liu D."/>
            <person name="Zheng H."/>
            <person name="Zhang Y."/>
            <person name="Qin N."/>
            <person name="Li Z."/>
            <person name="Yang G."/>
            <person name="Yang S."/>
            <person name="Bolund L."/>
            <person name="Kristiansen K."/>
            <person name="Zheng H."/>
            <person name="Li S."/>
            <person name="Zhang X."/>
            <person name="Yang H."/>
            <person name="Wang J."/>
            <person name="Sun R."/>
            <person name="Zhang B."/>
            <person name="Jiang S."/>
            <person name="Wang J."/>
            <person name="Du Y."/>
            <person name="Li S."/>
        </authorList>
    </citation>
    <scope>NUCLEOTIDE SEQUENCE [LARGE SCALE GENOMIC DNA]</scope>
    <source>
        <strain evidence="10">cv. 9930</strain>
    </source>
</reference>
<dbReference type="InterPro" id="IPR012341">
    <property type="entry name" value="6hp_glycosidase-like_sf"/>
</dbReference>
<dbReference type="GO" id="GO:0030968">
    <property type="term" value="P:endoplasmic reticulum unfolded protein response"/>
    <property type="evidence" value="ECO:0000318"/>
    <property type="project" value="GO_Central"/>
</dbReference>
<reference evidence="9 10" key="3">
    <citation type="journal article" date="2010" name="BMC Genomics">
        <title>Transcriptome sequencing and comparative analysis of cucumber flowers with different sex types.</title>
        <authorList>
            <person name="Guo S."/>
            <person name="Zheng Y."/>
            <person name="Joung J.G."/>
            <person name="Liu S."/>
            <person name="Zhang Z."/>
            <person name="Crasta O.R."/>
            <person name="Sobral B.W."/>
            <person name="Xu Y."/>
            <person name="Huang S."/>
            <person name="Fei Z."/>
        </authorList>
    </citation>
    <scope>NUCLEOTIDE SEQUENCE [LARGE SCALE GENOMIC DNA]</scope>
    <source>
        <strain evidence="10">cv. 9930</strain>
    </source>
</reference>
<dbReference type="OMA" id="HNYHRVW"/>
<comment type="subcellular location">
    <subcellularLocation>
        <location evidence="1">Endoplasmic reticulum</location>
    </subcellularLocation>
</comment>
<keyword evidence="3" id="KW-0256">Endoplasmic reticulum</keyword>
<evidence type="ECO:0000256" key="1">
    <source>
        <dbReference type="ARBA" id="ARBA00004240"/>
    </source>
</evidence>
<keyword evidence="7" id="KW-0378">Hydrolase</keyword>
<evidence type="ECO:0000256" key="8">
    <source>
        <dbReference type="SAM" id="SignalP"/>
    </source>
</evidence>
<keyword evidence="7" id="KW-0326">Glycosidase</keyword>
<dbReference type="GO" id="GO:0016020">
    <property type="term" value="C:membrane"/>
    <property type="evidence" value="ECO:0007669"/>
    <property type="project" value="InterPro"/>
</dbReference>
<evidence type="ECO:0000256" key="4">
    <source>
        <dbReference type="ARBA" id="ARBA00023180"/>
    </source>
</evidence>
<dbReference type="Gene3D" id="1.50.10.10">
    <property type="match status" value="1"/>
</dbReference>
<dbReference type="SUPFAM" id="SSF48225">
    <property type="entry name" value="Seven-hairpin glycosidases"/>
    <property type="match status" value="1"/>
</dbReference>
<dbReference type="InterPro" id="IPR001382">
    <property type="entry name" value="Glyco_hydro_47"/>
</dbReference>
<dbReference type="PANTHER" id="PTHR45679">
    <property type="entry name" value="ER DEGRADATION-ENHANCING ALPHA-MANNOSIDASE-LIKE PROTEIN 2"/>
    <property type="match status" value="1"/>
</dbReference>
<reference evidence="9 10" key="2">
    <citation type="journal article" date="2009" name="PLoS ONE">
        <title>An integrated genetic and cytogenetic map of the cucumber genome.</title>
        <authorList>
            <person name="Ren Y."/>
            <person name="Zhang Z."/>
            <person name="Liu J."/>
            <person name="Staub J.E."/>
            <person name="Han Y."/>
            <person name="Cheng Z."/>
            <person name="Li X."/>
            <person name="Lu J."/>
            <person name="Miao H."/>
            <person name="Kang H."/>
            <person name="Xie B."/>
            <person name="Gu X."/>
            <person name="Wang X."/>
            <person name="Du Y."/>
            <person name="Jin W."/>
            <person name="Huang S."/>
        </authorList>
    </citation>
    <scope>NUCLEOTIDE SEQUENCE [LARGE SCALE GENOMIC DNA]</scope>
    <source>
        <strain evidence="10">cv. 9930</strain>
    </source>
</reference>
<dbReference type="GO" id="GO:1904380">
    <property type="term" value="P:endoplasmic reticulum mannose trimming"/>
    <property type="evidence" value="ECO:0007669"/>
    <property type="project" value="InterPro"/>
</dbReference>
<keyword evidence="6" id="KW-0106">Calcium</keyword>
<dbReference type="Gramene" id="KGN56918">
    <property type="protein sequence ID" value="KGN56918"/>
    <property type="gene ID" value="Csa_3G143590"/>
</dbReference>
<comment type="cofactor">
    <cofactor evidence="6">
        <name>Ca(2+)</name>
        <dbReference type="ChEBI" id="CHEBI:29108"/>
    </cofactor>
</comment>
<evidence type="ECO:0000256" key="2">
    <source>
        <dbReference type="ARBA" id="ARBA00007658"/>
    </source>
</evidence>
<feature type="active site" evidence="5">
    <location>
        <position position="377"/>
    </location>
</feature>
<evidence type="ECO:0000256" key="6">
    <source>
        <dbReference type="PIRSR" id="PIRSR601382-2"/>
    </source>
</evidence>
<keyword evidence="8" id="KW-0732">Signal</keyword>
<feature type="active site" evidence="5">
    <location>
        <position position="263"/>
    </location>
</feature>
<dbReference type="PANTHER" id="PTHR45679:SF6">
    <property type="entry name" value="ER DEGRADATION-ENHANCING ALPHA-MANNOSIDASE-LIKE PROTEIN 2"/>
    <property type="match status" value="1"/>
</dbReference>
<feature type="signal peptide" evidence="8">
    <location>
        <begin position="1"/>
        <end position="30"/>
    </location>
</feature>
<dbReference type="FunFam" id="1.50.10.10:FF:000015">
    <property type="entry name" value="alpha-1,2-Mannosidase"/>
    <property type="match status" value="1"/>
</dbReference>
<keyword evidence="6" id="KW-0479">Metal-binding</keyword>
<dbReference type="GO" id="GO:0004559">
    <property type="term" value="F:alpha-mannosidase activity"/>
    <property type="evidence" value="ECO:0000318"/>
    <property type="project" value="GO_Central"/>
</dbReference>
<dbReference type="InterPro" id="IPR036026">
    <property type="entry name" value="Seven-hairpin_glycosidases"/>
</dbReference>
<dbReference type="GO" id="GO:0005783">
    <property type="term" value="C:endoplasmic reticulum"/>
    <property type="evidence" value="ECO:0000318"/>
    <property type="project" value="GO_Central"/>
</dbReference>